<evidence type="ECO:0000313" key="3">
    <source>
        <dbReference type="EMBL" id="SIQ73200.1"/>
    </source>
</evidence>
<dbReference type="eggNOG" id="COG5608">
    <property type="taxonomic scope" value="Bacteria"/>
</dbReference>
<dbReference type="Gene3D" id="2.60.40.1820">
    <property type="match status" value="1"/>
</dbReference>
<sequence length="154" mass="16717">MQIQLRAMVALMVLLMTGCAGIQPTQEAPTVDVIGVRLDPQSQGAVPRFLISLRVLNPNRQTLALEGVRYHLYLQNQRVLSGVSNNLPAIPGYEETTLEVGATPALFGSVRLLQELAGTPGLKALDYRVEVKLDSGGMSWPVNVEREGKLSLIP</sequence>
<reference evidence="3 4" key="1">
    <citation type="submission" date="2017-01" db="EMBL/GenBank/DDBJ databases">
        <authorList>
            <person name="Mah S.A."/>
            <person name="Swanson W.J."/>
            <person name="Moy G.W."/>
            <person name="Vacquier V.D."/>
        </authorList>
    </citation>
    <scope>NUCLEOTIDE SEQUENCE [LARGE SCALE GENOMIC DNA]</scope>
    <source>
        <strain evidence="3 4">DSM 7027</strain>
    </source>
</reference>
<accession>A0A1N6V5V7</accession>
<dbReference type="RefSeq" id="WP_139327217.1">
    <property type="nucleotide sequence ID" value="NZ_FTMN01000008.1"/>
</dbReference>
<feature type="domain" description="Water stress and hypersensitive response" evidence="2">
    <location>
        <begin position="31"/>
        <end position="149"/>
    </location>
</feature>
<dbReference type="InterPro" id="IPR013990">
    <property type="entry name" value="WHy-dom"/>
</dbReference>
<dbReference type="PROSITE" id="PS51257">
    <property type="entry name" value="PROKAR_LIPOPROTEIN"/>
    <property type="match status" value="1"/>
</dbReference>
<protein>
    <submittedName>
        <fullName evidence="3">LEA14-like dessication related protein</fullName>
    </submittedName>
</protein>
<dbReference type="Proteomes" id="UP000186895">
    <property type="component" value="Unassembled WGS sequence"/>
</dbReference>
<name>A0A1N6V5V7_9GAMM</name>
<dbReference type="AlphaFoldDB" id="A0A1N6V5V7"/>
<keyword evidence="1" id="KW-0732">Signal</keyword>
<feature type="chain" id="PRO_5012975430" evidence="1">
    <location>
        <begin position="23"/>
        <end position="154"/>
    </location>
</feature>
<dbReference type="EMBL" id="FTMN01000008">
    <property type="protein sequence ID" value="SIQ73200.1"/>
    <property type="molecule type" value="Genomic_DNA"/>
</dbReference>
<feature type="signal peptide" evidence="1">
    <location>
        <begin position="1"/>
        <end position="22"/>
    </location>
</feature>
<keyword evidence="4" id="KW-1185">Reference proteome</keyword>
<dbReference type="STRING" id="49186.SAMN05421647_10855"/>
<dbReference type="Pfam" id="PF03168">
    <property type="entry name" value="LEA_2"/>
    <property type="match status" value="1"/>
</dbReference>
<dbReference type="InterPro" id="IPR004864">
    <property type="entry name" value="LEA_2"/>
</dbReference>
<proteinExistence type="predicted"/>
<dbReference type="GO" id="GO:0009269">
    <property type="term" value="P:response to desiccation"/>
    <property type="evidence" value="ECO:0007669"/>
    <property type="project" value="InterPro"/>
</dbReference>
<dbReference type="SUPFAM" id="SSF117070">
    <property type="entry name" value="LEA14-like"/>
    <property type="match status" value="1"/>
</dbReference>
<gene>
    <name evidence="3" type="ORF">SAMN05421647_10855</name>
</gene>
<dbReference type="SMART" id="SM00769">
    <property type="entry name" value="WHy"/>
    <property type="match status" value="1"/>
</dbReference>
<evidence type="ECO:0000259" key="2">
    <source>
        <dbReference type="SMART" id="SM00769"/>
    </source>
</evidence>
<evidence type="ECO:0000256" key="1">
    <source>
        <dbReference type="SAM" id="SignalP"/>
    </source>
</evidence>
<evidence type="ECO:0000313" key="4">
    <source>
        <dbReference type="Proteomes" id="UP000186895"/>
    </source>
</evidence>
<organism evidence="3 4">
    <name type="scientific">Marinobacterium stanieri</name>
    <dbReference type="NCBI Taxonomy" id="49186"/>
    <lineage>
        <taxon>Bacteria</taxon>
        <taxon>Pseudomonadati</taxon>
        <taxon>Pseudomonadota</taxon>
        <taxon>Gammaproteobacteria</taxon>
        <taxon>Oceanospirillales</taxon>
        <taxon>Oceanospirillaceae</taxon>
        <taxon>Marinobacterium</taxon>
    </lineage>
</organism>